<organism evidence="2 3">
    <name type="scientific">Capsella rubella</name>
    <dbReference type="NCBI Taxonomy" id="81985"/>
    <lineage>
        <taxon>Eukaryota</taxon>
        <taxon>Viridiplantae</taxon>
        <taxon>Streptophyta</taxon>
        <taxon>Embryophyta</taxon>
        <taxon>Tracheophyta</taxon>
        <taxon>Spermatophyta</taxon>
        <taxon>Magnoliopsida</taxon>
        <taxon>eudicotyledons</taxon>
        <taxon>Gunneridae</taxon>
        <taxon>Pentapetalae</taxon>
        <taxon>rosids</taxon>
        <taxon>malvids</taxon>
        <taxon>Brassicales</taxon>
        <taxon>Brassicaceae</taxon>
        <taxon>Camelineae</taxon>
        <taxon>Capsella</taxon>
    </lineage>
</organism>
<dbReference type="InterPro" id="IPR036047">
    <property type="entry name" value="F-box-like_dom_sf"/>
</dbReference>
<proteinExistence type="predicted"/>
<keyword evidence="3" id="KW-1185">Reference proteome</keyword>
<sequence>MRVSFLLAAVQQKKRMKRRSRTRNKTTQRAMQDLQLTWLARYIPLDLLIEILTRLPPTSVMRFKCVSKFWSSLLSSRYFCNRFLMVPSQSQPQPRLYMSLVNRYYNSKSVLLTSAPSPSPNTIVFDQDLTSRIGGYFLRLLRGFICFTCFRVGFKAHIYNPTTRQLVILPAVKESDIIRIAEDRYNINYFLCHDHVKDQYKVLCTIAVTSDYTQEVKSELWVFLLEAGGSWKRVAKDFPHHLSNALELTMNGVLYYVAWTGSYTCVLVSFNITTEEFNMIQVPRKPEDVAHRRDKWVTQINYHGKVTVFDFSTLKETGTIDLWVVEDHKKKEWSRKTLSLQPSQMHLILDNNLRPKGTSLEGKVILVPQRLVNPFYFLCYDLHINDLKKVEIKGIPDKWYNKTAKTRYFDMEFMDMSESIMYLEV</sequence>
<evidence type="ECO:0000313" key="3">
    <source>
        <dbReference type="Proteomes" id="UP000029121"/>
    </source>
</evidence>
<dbReference type="EMBL" id="KB870807">
    <property type="protein sequence ID" value="EOA30635.1"/>
    <property type="molecule type" value="Genomic_DNA"/>
</dbReference>
<dbReference type="InterPro" id="IPR013187">
    <property type="entry name" value="F-box-assoc_dom_typ3"/>
</dbReference>
<evidence type="ECO:0000313" key="2">
    <source>
        <dbReference type="EMBL" id="EOA30635.1"/>
    </source>
</evidence>
<dbReference type="AlphaFoldDB" id="R0HYI5"/>
<dbReference type="Proteomes" id="UP000029121">
    <property type="component" value="Unassembled WGS sequence"/>
</dbReference>
<dbReference type="PANTHER" id="PTHR31111">
    <property type="entry name" value="BNAA05G37150D PROTEIN-RELATED"/>
    <property type="match status" value="1"/>
</dbReference>
<dbReference type="SUPFAM" id="SSF81383">
    <property type="entry name" value="F-box domain"/>
    <property type="match status" value="1"/>
</dbReference>
<dbReference type="NCBIfam" id="TIGR01640">
    <property type="entry name" value="F_box_assoc_1"/>
    <property type="match status" value="1"/>
</dbReference>
<name>R0HYI5_9BRAS</name>
<dbReference type="InterPro" id="IPR001810">
    <property type="entry name" value="F-box_dom"/>
</dbReference>
<gene>
    <name evidence="2" type="ORF">CARUB_v10013770mg</name>
</gene>
<feature type="domain" description="F-box" evidence="1">
    <location>
        <begin position="43"/>
        <end position="83"/>
    </location>
</feature>
<dbReference type="Gene3D" id="1.20.1280.50">
    <property type="match status" value="1"/>
</dbReference>
<evidence type="ECO:0000259" key="1">
    <source>
        <dbReference type="SMART" id="SM00256"/>
    </source>
</evidence>
<accession>R0HYI5</accession>
<dbReference type="InterPro" id="IPR017451">
    <property type="entry name" value="F-box-assoc_interact_dom"/>
</dbReference>
<reference evidence="3" key="1">
    <citation type="journal article" date="2013" name="Nat. Genet.">
        <title>The Capsella rubella genome and the genomic consequences of rapid mating system evolution.</title>
        <authorList>
            <person name="Slotte T."/>
            <person name="Hazzouri K.M."/>
            <person name="Agren J.A."/>
            <person name="Koenig D."/>
            <person name="Maumus F."/>
            <person name="Guo Y.L."/>
            <person name="Steige K."/>
            <person name="Platts A.E."/>
            <person name="Escobar J.S."/>
            <person name="Newman L.K."/>
            <person name="Wang W."/>
            <person name="Mandakova T."/>
            <person name="Vello E."/>
            <person name="Smith L.M."/>
            <person name="Henz S.R."/>
            <person name="Steffen J."/>
            <person name="Takuno S."/>
            <person name="Brandvain Y."/>
            <person name="Coop G."/>
            <person name="Andolfatto P."/>
            <person name="Hu T.T."/>
            <person name="Blanchette M."/>
            <person name="Clark R.M."/>
            <person name="Quesneville H."/>
            <person name="Nordborg M."/>
            <person name="Gaut B.S."/>
            <person name="Lysak M.A."/>
            <person name="Jenkins J."/>
            <person name="Grimwood J."/>
            <person name="Chapman J."/>
            <person name="Prochnik S."/>
            <person name="Shu S."/>
            <person name="Rokhsar D."/>
            <person name="Schmutz J."/>
            <person name="Weigel D."/>
            <person name="Wright S.I."/>
        </authorList>
    </citation>
    <scope>NUCLEOTIDE SEQUENCE [LARGE SCALE GENOMIC DNA]</scope>
    <source>
        <strain evidence="3">cv. Monte Gargano</strain>
    </source>
</reference>
<dbReference type="CDD" id="cd22157">
    <property type="entry name" value="F-box_AtFBW1-like"/>
    <property type="match status" value="1"/>
</dbReference>
<dbReference type="SMART" id="SM00256">
    <property type="entry name" value="FBOX"/>
    <property type="match status" value="1"/>
</dbReference>
<dbReference type="Pfam" id="PF00646">
    <property type="entry name" value="F-box"/>
    <property type="match status" value="1"/>
</dbReference>
<protein>
    <recommendedName>
        <fullName evidence="1">F-box domain-containing protein</fullName>
    </recommendedName>
</protein>
<dbReference type="PANTHER" id="PTHR31111:SF37">
    <property type="entry name" value="F-BOX ONLY PROTEIN 8"/>
    <property type="match status" value="1"/>
</dbReference>
<dbReference type="Pfam" id="PF08268">
    <property type="entry name" value="FBA_3"/>
    <property type="match status" value="1"/>
</dbReference>